<evidence type="ECO:0000313" key="3">
    <source>
        <dbReference type="EMBL" id="MCV3217124.1"/>
    </source>
</evidence>
<dbReference type="SMART" id="SM00306">
    <property type="entry name" value="HintN"/>
    <property type="match status" value="1"/>
</dbReference>
<evidence type="ECO:0000259" key="2">
    <source>
        <dbReference type="SMART" id="SM00306"/>
    </source>
</evidence>
<dbReference type="Pfam" id="PF07591">
    <property type="entry name" value="PT-HINT"/>
    <property type="match status" value="1"/>
</dbReference>
<dbReference type="PANTHER" id="PTHR32305:SF15">
    <property type="entry name" value="PROTEIN RHSA-RELATED"/>
    <property type="match status" value="1"/>
</dbReference>
<dbReference type="EMBL" id="JAOWRF010000386">
    <property type="protein sequence ID" value="MCV3217124.1"/>
    <property type="molecule type" value="Genomic_DNA"/>
</dbReference>
<evidence type="ECO:0000313" key="4">
    <source>
        <dbReference type="Proteomes" id="UP001526143"/>
    </source>
</evidence>
<keyword evidence="1" id="KW-0677">Repeat</keyword>
<sequence length="575" mass="62481">MEYGTNGQITADYTQGVGLVRSRRDGKEGFYHTDGLGSTRVITDNVGLITDRYTYDAFGVLLNSDGTFGNSFQFAGEQRDSSTGLDYLRARYYDPSLGRFISKDAYAGTLNDPYSQHDYQYAHANPVRYTDPTGYFTLQDVSAALTIVGIMATFGGIGAGAGYITGAAATGASGEEILGMFGEWGAGFASGVSGGFLTDVYEATTGQKISPKHAMLYNVGNVTGIGVSFLTGMQAATWAKTAIGPLRWVAAVNTGLDVYGAGKATYNLYQSYQDNGKFERKDVWNLLAYVPFAGSLLGVKKFFAANKAIKEGVEGADNVLQSTGKTATEAGNCFIAGTEILTTEGIKNIEDIKIGDWVIADDPTTPGDIEARQVTDTFVRKTSALVDLYVDGEVISTTGEHPFWVADKGWVEAKNLEVGSLLQTEDGRVIDVDRIEKRAGQFEVYNFNVEGFHTYFVSELGILVHNVCVYTTTNSRVNLNRPEGTYVTRENLLDPPTLYRHISRNVPPTSKRMGQYFLDFVTEIDVPEEALRVDPGGRPGVTAWIPSNTDGARITGEWRVTEPVIGEPPVYTLLE</sequence>
<dbReference type="InterPro" id="IPR050708">
    <property type="entry name" value="T6SS_VgrG/RHS"/>
</dbReference>
<dbReference type="RefSeq" id="WP_263748817.1">
    <property type="nucleotide sequence ID" value="NZ_JAOWRF010000386.1"/>
</dbReference>
<dbReference type="InterPro" id="IPR006141">
    <property type="entry name" value="Intein_N"/>
</dbReference>
<dbReference type="Pfam" id="PF25023">
    <property type="entry name" value="TEN_YD-shell"/>
    <property type="match status" value="1"/>
</dbReference>
<dbReference type="PANTHER" id="PTHR32305">
    <property type="match status" value="1"/>
</dbReference>
<dbReference type="PROSITE" id="PS50818">
    <property type="entry name" value="INTEIN_C_TER"/>
    <property type="match status" value="1"/>
</dbReference>
<dbReference type="CDD" id="cd00081">
    <property type="entry name" value="Hint"/>
    <property type="match status" value="1"/>
</dbReference>
<protein>
    <submittedName>
        <fullName evidence="3">Polymorphic toxin-type HINT domain-containing protein</fullName>
    </submittedName>
</protein>
<dbReference type="Gene3D" id="2.180.10.10">
    <property type="entry name" value="RHS repeat-associated core"/>
    <property type="match status" value="1"/>
</dbReference>
<dbReference type="InterPro" id="IPR030934">
    <property type="entry name" value="Intein_C"/>
</dbReference>
<organism evidence="3 4">
    <name type="scientific">Plectonema radiosum NIES-515</name>
    <dbReference type="NCBI Taxonomy" id="2986073"/>
    <lineage>
        <taxon>Bacteria</taxon>
        <taxon>Bacillati</taxon>
        <taxon>Cyanobacteriota</taxon>
        <taxon>Cyanophyceae</taxon>
        <taxon>Oscillatoriophycideae</taxon>
        <taxon>Oscillatoriales</taxon>
        <taxon>Microcoleaceae</taxon>
        <taxon>Plectonema</taxon>
    </lineage>
</organism>
<proteinExistence type="predicted"/>
<keyword evidence="4" id="KW-1185">Reference proteome</keyword>
<name>A0ABT3B6V1_9CYAN</name>
<dbReference type="InterPro" id="IPR022385">
    <property type="entry name" value="Rhs_assc_core"/>
</dbReference>
<dbReference type="InterPro" id="IPR056823">
    <property type="entry name" value="TEN-like_YD-shell"/>
</dbReference>
<dbReference type="PROSITE" id="PS50817">
    <property type="entry name" value="INTEIN_N_TER"/>
    <property type="match status" value="1"/>
</dbReference>
<comment type="caution">
    <text evidence="3">The sequence shown here is derived from an EMBL/GenBank/DDBJ whole genome shotgun (WGS) entry which is preliminary data.</text>
</comment>
<dbReference type="Gene3D" id="2.170.16.10">
    <property type="entry name" value="Hedgehog/Intein (Hint) domain"/>
    <property type="match status" value="1"/>
</dbReference>
<evidence type="ECO:0000256" key="1">
    <source>
        <dbReference type="ARBA" id="ARBA00022737"/>
    </source>
</evidence>
<dbReference type="InterPro" id="IPR036844">
    <property type="entry name" value="Hint_dom_sf"/>
</dbReference>
<reference evidence="3 4" key="1">
    <citation type="submission" date="2022-10" db="EMBL/GenBank/DDBJ databases">
        <title>Identification of biosynthetic pathway for the production of the potent trypsin inhibitor radiosumin.</title>
        <authorList>
            <person name="Fewer D.P."/>
            <person name="Delbaje E."/>
            <person name="Ouyang X."/>
            <person name="Agostino P.D."/>
            <person name="Wahlsten M."/>
            <person name="Jokela J."/>
            <person name="Permi P."/>
            <person name="Haapaniemi E."/>
            <person name="Koistinen H."/>
        </authorList>
    </citation>
    <scope>NUCLEOTIDE SEQUENCE [LARGE SCALE GENOMIC DNA]</scope>
    <source>
        <strain evidence="3 4">NIES-515</strain>
    </source>
</reference>
<dbReference type="Proteomes" id="UP001526143">
    <property type="component" value="Unassembled WGS sequence"/>
</dbReference>
<accession>A0ABT3B6V1</accession>
<dbReference type="InterPro" id="IPR003587">
    <property type="entry name" value="Hint_dom_N"/>
</dbReference>
<gene>
    <name evidence="3" type="ORF">OGM63_27055</name>
</gene>
<dbReference type="SUPFAM" id="SSF51294">
    <property type="entry name" value="Hedgehog/intein (Hint) domain"/>
    <property type="match status" value="1"/>
</dbReference>
<dbReference type="NCBIfam" id="TIGR03696">
    <property type="entry name" value="Rhs_assc_core"/>
    <property type="match status" value="1"/>
</dbReference>
<feature type="domain" description="Hint" evidence="2">
    <location>
        <begin position="331"/>
        <end position="426"/>
    </location>
</feature>